<gene>
    <name evidence="4" type="primary">CYS3</name>
    <name evidence="4" type="ORF">CAAN4_C13476</name>
</gene>
<comment type="similarity">
    <text evidence="3">Belongs to the trans-sulfuration enzymes family.</text>
</comment>
<dbReference type="SUPFAM" id="SSF53383">
    <property type="entry name" value="PLP-dependent transferases"/>
    <property type="match status" value="1"/>
</dbReference>
<dbReference type="InterPro" id="IPR015424">
    <property type="entry name" value="PyrdxlP-dep_Trfase"/>
</dbReference>
<dbReference type="InterPro" id="IPR054542">
    <property type="entry name" value="Cys_met_metab_PP"/>
</dbReference>
<dbReference type="InterPro" id="IPR015421">
    <property type="entry name" value="PyrdxlP-dep_Trfase_major"/>
</dbReference>
<sequence length="373" mass="41086">MTGISTNLIHAADGQSRVTDVVTPINVATTYKYNDENLTKLADLDLSTDYFRTPVYSRLSHPNSEQVEELIGSITDAHAIAYSSGLGAIFAAFTHLNPSKVAIGKGYHGTHGIADLFTRIKGLTQISINDDLNQLGKDDVIFLETPVNPDGEVFDIQYYADIAHSKGAKLVIDSTFAPPPLSDPFKFGADLVVHSATKFFGGHSDLLAGILLTKDPKAKFELVSDRVYLGTNIANLESFLLIRSLRTYELRILQQSRNATEIVEFLSKNREKYPNITKITHGSLQTEEFVKKQQPNGHSPVFAIELDSEENAKAFPSKLKYFHHATSLGGVESLIEWRAMSDSSCSPKLLRVSVGIENVKDLIADFQQALDTL</sequence>
<evidence type="ECO:0000313" key="5">
    <source>
        <dbReference type="Proteomes" id="UP001497600"/>
    </source>
</evidence>
<accession>A0ABP0ECQ9</accession>
<protein>
    <submittedName>
        <fullName evidence="4">Cystathionine gamma-lyase</fullName>
    </submittedName>
</protein>
<dbReference type="Gene3D" id="3.40.640.10">
    <property type="entry name" value="Type I PLP-dependent aspartate aminotransferase-like (Major domain)"/>
    <property type="match status" value="1"/>
</dbReference>
<dbReference type="InterPro" id="IPR015422">
    <property type="entry name" value="PyrdxlP-dep_Trfase_small"/>
</dbReference>
<comment type="cofactor">
    <cofactor evidence="1 3">
        <name>pyridoxal 5'-phosphate</name>
        <dbReference type="ChEBI" id="CHEBI:597326"/>
    </cofactor>
</comment>
<keyword evidence="2 3" id="KW-0663">Pyridoxal phosphate</keyword>
<dbReference type="PROSITE" id="PS00868">
    <property type="entry name" value="CYS_MET_METAB_PP"/>
    <property type="match status" value="1"/>
</dbReference>
<organism evidence="4 5">
    <name type="scientific">[Candida] anglica</name>
    <dbReference type="NCBI Taxonomy" id="148631"/>
    <lineage>
        <taxon>Eukaryota</taxon>
        <taxon>Fungi</taxon>
        <taxon>Dikarya</taxon>
        <taxon>Ascomycota</taxon>
        <taxon>Saccharomycotina</taxon>
        <taxon>Pichiomycetes</taxon>
        <taxon>Debaryomycetaceae</taxon>
        <taxon>Kurtzmaniella</taxon>
    </lineage>
</organism>
<keyword evidence="5" id="KW-1185">Reference proteome</keyword>
<name>A0ABP0ECQ9_9ASCO</name>
<dbReference type="InterPro" id="IPR000277">
    <property type="entry name" value="Cys/Met-Metab_PyrdxlP-dep_enz"/>
</dbReference>
<dbReference type="Pfam" id="PF01053">
    <property type="entry name" value="Cys_Met_Meta_PP"/>
    <property type="match status" value="1"/>
</dbReference>
<evidence type="ECO:0000256" key="1">
    <source>
        <dbReference type="ARBA" id="ARBA00001933"/>
    </source>
</evidence>
<evidence type="ECO:0000313" key="4">
    <source>
        <dbReference type="EMBL" id="CAK7901742.1"/>
    </source>
</evidence>
<dbReference type="PANTHER" id="PTHR11808">
    <property type="entry name" value="TRANS-SULFURATION ENZYME FAMILY MEMBER"/>
    <property type="match status" value="1"/>
</dbReference>
<dbReference type="Gene3D" id="3.90.1150.10">
    <property type="entry name" value="Aspartate Aminotransferase, domain 1"/>
    <property type="match status" value="1"/>
</dbReference>
<evidence type="ECO:0000256" key="3">
    <source>
        <dbReference type="RuleBase" id="RU362118"/>
    </source>
</evidence>
<reference evidence="4 5" key="1">
    <citation type="submission" date="2024-01" db="EMBL/GenBank/DDBJ databases">
        <authorList>
            <consortium name="Genoscope - CEA"/>
            <person name="William W."/>
        </authorList>
    </citation>
    <scope>NUCLEOTIDE SEQUENCE [LARGE SCALE GENOMIC DNA]</scope>
    <source>
        <strain evidence="4 5">29B2s-10</strain>
    </source>
</reference>
<dbReference type="PIRSF" id="PIRSF001434">
    <property type="entry name" value="CGS"/>
    <property type="match status" value="1"/>
</dbReference>
<dbReference type="EMBL" id="OZ004255">
    <property type="protein sequence ID" value="CAK7901742.1"/>
    <property type="molecule type" value="Genomic_DNA"/>
</dbReference>
<proteinExistence type="inferred from homology"/>
<evidence type="ECO:0000256" key="2">
    <source>
        <dbReference type="ARBA" id="ARBA00022898"/>
    </source>
</evidence>
<dbReference type="Proteomes" id="UP001497600">
    <property type="component" value="Chromosome C"/>
</dbReference>
<dbReference type="PANTHER" id="PTHR11808:SF35">
    <property type="entry name" value="CYSTATHIONINE GAMMA-SYNTHASE (AFU_ORTHOLOGUE AFUA_7G01590)"/>
    <property type="match status" value="1"/>
</dbReference>